<feature type="compositionally biased region" description="Polar residues" evidence="1">
    <location>
        <begin position="13"/>
        <end position="24"/>
    </location>
</feature>
<dbReference type="EMBL" id="AM235768">
    <property type="protein sequence ID" value="CAM96286.1"/>
    <property type="molecule type" value="Genomic_DNA"/>
</dbReference>
<proteinExistence type="predicted"/>
<organism evidence="2 3">
    <name type="scientific">Pseudomonas fluorescens (strain SBW25)</name>
    <dbReference type="NCBI Taxonomy" id="216595"/>
    <lineage>
        <taxon>Bacteria</taxon>
        <taxon>Pseudomonadati</taxon>
        <taxon>Pseudomonadota</taxon>
        <taxon>Gammaproteobacteria</taxon>
        <taxon>Pseudomonadales</taxon>
        <taxon>Pseudomonadaceae</taxon>
        <taxon>Pseudomonas</taxon>
    </lineage>
</organism>
<dbReference type="AlphaFoldDB" id="A4V6X5"/>
<reference evidence="2 3" key="1">
    <citation type="journal article" date="2007" name="ISME J.">
        <title>Sequence-based analysis of pQBR103; a representative of a unique, transfer-proficient mega plasmid resident in the microbial community of sugar beet.</title>
        <authorList>
            <person name="Tett A."/>
            <person name="Spiers A.J."/>
            <person name="Crossman L.C."/>
            <person name="Ager D."/>
            <person name="Ciric L."/>
            <person name="Dow J.M."/>
            <person name="Fry J.C."/>
            <person name="Harris D."/>
            <person name="Lilley A."/>
            <person name="Oliver A."/>
            <person name="Parkhill J."/>
            <person name="Quail M.A."/>
            <person name="Rainey P.B."/>
            <person name="Saunders N.J."/>
            <person name="Seeger K."/>
            <person name="Snyder L.A.S."/>
            <person name="Squares R."/>
            <person name="Thomas C.M."/>
            <person name="Turner S.L."/>
            <person name="Zhang X.-X."/>
            <person name="Field D."/>
            <person name="Bailey M.J."/>
        </authorList>
    </citation>
    <scope>NUCLEOTIDE SEQUENCE [LARGE SCALE GENOMIC DNA]</scope>
    <source>
        <strain evidence="2 3">SBW25</strain>
    </source>
</reference>
<keyword evidence="2" id="KW-0614">Plasmid</keyword>
<gene>
    <name evidence="2" type="ordered locus">pQBR0254</name>
</gene>
<evidence type="ECO:0000256" key="1">
    <source>
        <dbReference type="SAM" id="MobiDB-lite"/>
    </source>
</evidence>
<accession>A4V6X5</accession>
<feature type="region of interest" description="Disordered" evidence="1">
    <location>
        <begin position="1"/>
        <end position="27"/>
    </location>
</feature>
<dbReference type="Proteomes" id="UP000002332">
    <property type="component" value="Plasmid pQBR103"/>
</dbReference>
<geneLocation type="plasmid" evidence="2 3">
    <name>pQBR103</name>
</geneLocation>
<evidence type="ECO:0000313" key="3">
    <source>
        <dbReference type="Proteomes" id="UP000002332"/>
    </source>
</evidence>
<evidence type="ECO:0000313" key="2">
    <source>
        <dbReference type="EMBL" id="CAM96286.1"/>
    </source>
</evidence>
<sequence length="89" mass="10393">MRNSRPGFDDHNQLVTADQPQGTADTVPFSVHSVRRRLEQLYGCRGRRRSIRGHLRTERLHANRAYESVFQYGNHEGRHMPRFFSLLSG</sequence>
<name>A4V6X5_PSEFS</name>
<protein>
    <submittedName>
        <fullName evidence="2">Uncharacterized protein</fullName>
    </submittedName>
</protein>